<accession>X1BVC7</accession>
<reference evidence="1" key="1">
    <citation type="journal article" date="2014" name="Front. Microbiol.">
        <title>High frequency of phylogenetically diverse reductive dehalogenase-homologous genes in deep subseafloor sedimentary metagenomes.</title>
        <authorList>
            <person name="Kawai M."/>
            <person name="Futagami T."/>
            <person name="Toyoda A."/>
            <person name="Takaki Y."/>
            <person name="Nishi S."/>
            <person name="Hori S."/>
            <person name="Arai W."/>
            <person name="Tsubouchi T."/>
            <person name="Morono Y."/>
            <person name="Uchiyama I."/>
            <person name="Ito T."/>
            <person name="Fujiyama A."/>
            <person name="Inagaki F."/>
            <person name="Takami H."/>
        </authorList>
    </citation>
    <scope>NUCLEOTIDE SEQUENCE</scope>
    <source>
        <strain evidence="1">Expedition CK06-06</strain>
    </source>
</reference>
<name>X1BVC7_9ZZZZ</name>
<proteinExistence type="predicted"/>
<organism evidence="1">
    <name type="scientific">marine sediment metagenome</name>
    <dbReference type="NCBI Taxonomy" id="412755"/>
    <lineage>
        <taxon>unclassified sequences</taxon>
        <taxon>metagenomes</taxon>
        <taxon>ecological metagenomes</taxon>
    </lineage>
</organism>
<evidence type="ECO:0000313" key="1">
    <source>
        <dbReference type="EMBL" id="GAG85097.1"/>
    </source>
</evidence>
<dbReference type="AlphaFoldDB" id="X1BVC7"/>
<dbReference type="EMBL" id="BART01015485">
    <property type="protein sequence ID" value="GAG85097.1"/>
    <property type="molecule type" value="Genomic_DNA"/>
</dbReference>
<comment type="caution">
    <text evidence="1">The sequence shown here is derived from an EMBL/GenBank/DDBJ whole genome shotgun (WGS) entry which is preliminary data.</text>
</comment>
<sequence>MGVKGGEAMQIVDIPVIRSPISLKGAQESCRFLGIDTTAHKVLDSIVLSAQGKDYWFDKDTGRFDGLSSAV</sequence>
<gene>
    <name evidence="1" type="ORF">S01H4_30058</name>
</gene>
<protein>
    <submittedName>
        <fullName evidence="1">Uncharacterized protein</fullName>
    </submittedName>
</protein>